<keyword evidence="1" id="KW-0472">Membrane</keyword>
<proteinExistence type="predicted"/>
<accession>A0A2M7TLG5</accession>
<feature type="transmembrane region" description="Helical" evidence="1">
    <location>
        <begin position="49"/>
        <end position="68"/>
    </location>
</feature>
<gene>
    <name evidence="2" type="ORF">COY32_00755</name>
</gene>
<evidence type="ECO:0000313" key="3">
    <source>
        <dbReference type="Proteomes" id="UP000228920"/>
    </source>
</evidence>
<dbReference type="Proteomes" id="UP000228920">
    <property type="component" value="Unassembled WGS sequence"/>
</dbReference>
<feature type="transmembrane region" description="Helical" evidence="1">
    <location>
        <begin position="80"/>
        <end position="104"/>
    </location>
</feature>
<protein>
    <submittedName>
        <fullName evidence="2">Uncharacterized protein</fullName>
    </submittedName>
</protein>
<sequence>MEPYELNEKQEVAKFELKNKRKSLVESNVQNSNISELSRSIFSDLYDKTLVYSAGAFSFSLALIGLVLQDNKAGLTFVGFFLPNIYWLYISLFAYLLTMFLVLISKKFDAIYLGYFGMGHYAGKLAEFEKANIGFIKVHEGALLMTGGTEDSAVETSNHNSDVASRAAKKNTKKSDLYYSLMRGCEISAEMCAFFASILLFIFFWQLTQSVVWN</sequence>
<comment type="caution">
    <text evidence="2">The sequence shown here is derived from an EMBL/GenBank/DDBJ whole genome shotgun (WGS) entry which is preliminary data.</text>
</comment>
<feature type="transmembrane region" description="Helical" evidence="1">
    <location>
        <begin position="187"/>
        <end position="207"/>
    </location>
</feature>
<dbReference type="AlphaFoldDB" id="A0A2M7TLG5"/>
<organism evidence="2 3">
    <name type="scientific">candidate division WWE3 bacterium CG_4_10_14_0_2_um_filter_41_14</name>
    <dbReference type="NCBI Taxonomy" id="1975072"/>
    <lineage>
        <taxon>Bacteria</taxon>
        <taxon>Katanobacteria</taxon>
    </lineage>
</organism>
<dbReference type="EMBL" id="PFNL01000020">
    <property type="protein sequence ID" value="PIZ47971.1"/>
    <property type="molecule type" value="Genomic_DNA"/>
</dbReference>
<keyword evidence="1" id="KW-1133">Transmembrane helix</keyword>
<keyword evidence="1" id="KW-0812">Transmembrane</keyword>
<name>A0A2M7TLG5_UNCKA</name>
<evidence type="ECO:0000256" key="1">
    <source>
        <dbReference type="SAM" id="Phobius"/>
    </source>
</evidence>
<reference evidence="3" key="1">
    <citation type="submission" date="2017-09" db="EMBL/GenBank/DDBJ databases">
        <title>Depth-based differentiation of microbial function through sediment-hosted aquifers and enrichment of novel symbionts in the deep terrestrial subsurface.</title>
        <authorList>
            <person name="Probst A.J."/>
            <person name="Ladd B."/>
            <person name="Jarett J.K."/>
            <person name="Geller-Mcgrath D.E."/>
            <person name="Sieber C.M.K."/>
            <person name="Emerson J.B."/>
            <person name="Anantharaman K."/>
            <person name="Thomas B.C."/>
            <person name="Malmstrom R."/>
            <person name="Stieglmeier M."/>
            <person name="Klingl A."/>
            <person name="Woyke T."/>
            <person name="Ryan C.M."/>
            <person name="Banfield J.F."/>
        </authorList>
    </citation>
    <scope>NUCLEOTIDE SEQUENCE [LARGE SCALE GENOMIC DNA]</scope>
</reference>
<evidence type="ECO:0000313" key="2">
    <source>
        <dbReference type="EMBL" id="PIZ47971.1"/>
    </source>
</evidence>